<dbReference type="PANTHER" id="PTHR12271">
    <property type="entry name" value="POLY A POLYMERASE CID PAP -RELATED"/>
    <property type="match status" value="1"/>
</dbReference>
<dbReference type="eggNOG" id="KOG2277">
    <property type="taxonomic scope" value="Eukaryota"/>
</dbReference>
<evidence type="ECO:0000259" key="1">
    <source>
        <dbReference type="Pfam" id="PF22600"/>
    </source>
</evidence>
<accession>D7LMR4</accession>
<dbReference type="GO" id="GO:0016779">
    <property type="term" value="F:nucleotidyltransferase activity"/>
    <property type="evidence" value="ECO:0007669"/>
    <property type="project" value="TreeGrafter"/>
</dbReference>
<organism evidence="3">
    <name type="scientific">Arabidopsis lyrata subsp. lyrata</name>
    <name type="common">Lyre-leaved rock-cress</name>
    <dbReference type="NCBI Taxonomy" id="81972"/>
    <lineage>
        <taxon>Eukaryota</taxon>
        <taxon>Viridiplantae</taxon>
        <taxon>Streptophyta</taxon>
        <taxon>Embryophyta</taxon>
        <taxon>Tracheophyta</taxon>
        <taxon>Spermatophyta</taxon>
        <taxon>Magnoliopsida</taxon>
        <taxon>eudicotyledons</taxon>
        <taxon>Gunneridae</taxon>
        <taxon>Pentapetalae</taxon>
        <taxon>rosids</taxon>
        <taxon>malvids</taxon>
        <taxon>Brassicales</taxon>
        <taxon>Brassicaceae</taxon>
        <taxon>Camelineae</taxon>
        <taxon>Arabidopsis</taxon>
    </lineage>
</organism>
<dbReference type="InterPro" id="IPR054708">
    <property type="entry name" value="MTPAP-like_central"/>
</dbReference>
<proteinExistence type="predicted"/>
<evidence type="ECO:0000313" key="2">
    <source>
        <dbReference type="EMBL" id="EFH53691.1"/>
    </source>
</evidence>
<dbReference type="Gene3D" id="1.10.1410.10">
    <property type="match status" value="1"/>
</dbReference>
<dbReference type="SUPFAM" id="SSF81301">
    <property type="entry name" value="Nucleotidyltransferase"/>
    <property type="match status" value="1"/>
</dbReference>
<dbReference type="Gramene" id="Al_scaffold_0005_1346">
    <property type="protein sequence ID" value="Al_scaffold_0005_1346"/>
    <property type="gene ID" value="Al_scaffold_0005_1346"/>
</dbReference>
<reference evidence="3" key="1">
    <citation type="journal article" date="2011" name="Nat. Genet.">
        <title>The Arabidopsis lyrata genome sequence and the basis of rapid genome size change.</title>
        <authorList>
            <person name="Hu T.T."/>
            <person name="Pattyn P."/>
            <person name="Bakker E.G."/>
            <person name="Cao J."/>
            <person name="Cheng J.-F."/>
            <person name="Clark R.M."/>
            <person name="Fahlgren N."/>
            <person name="Fawcett J.A."/>
            <person name="Grimwood J."/>
            <person name="Gundlach H."/>
            <person name="Haberer G."/>
            <person name="Hollister J.D."/>
            <person name="Ossowski S."/>
            <person name="Ottilar R.P."/>
            <person name="Salamov A.A."/>
            <person name="Schneeberger K."/>
            <person name="Spannagl M."/>
            <person name="Wang X."/>
            <person name="Yang L."/>
            <person name="Nasrallah M.E."/>
            <person name="Bergelson J."/>
            <person name="Carrington J.C."/>
            <person name="Gaut B.S."/>
            <person name="Schmutz J."/>
            <person name="Mayer K.F.X."/>
            <person name="Van de Peer Y."/>
            <person name="Grigoriev I.V."/>
            <person name="Nordborg M."/>
            <person name="Weigel D."/>
            <person name="Guo Y.-L."/>
        </authorList>
    </citation>
    <scope>NUCLEOTIDE SEQUENCE [LARGE SCALE GENOMIC DNA]</scope>
    <source>
        <strain evidence="3">cv. MN47</strain>
    </source>
</reference>
<dbReference type="STRING" id="81972.D7LMR4"/>
<sequence length="189" mass="21374">MRSAFTNPSWCIEEEDEVYGLDVFVFGPVVVRRPINVVPKQVNECPRVAVVCREGHVRNVESIFTARVPIVKFCDLGTSIECDLSVENKVGNLKSQIIRIISQTDGKFQKLCMLVKHWAKAHEVNSTLHRTLNSFSITLLAALHLQTQNPSILPPFSTLFRDGIDPPNVEKRTQMFLNWGQRGQKSINS</sequence>
<dbReference type="Gene3D" id="3.30.460.10">
    <property type="entry name" value="Beta Polymerase, domain 2"/>
    <property type="match status" value="1"/>
</dbReference>
<dbReference type="PANTHER" id="PTHR12271:SF134">
    <property type="entry name" value="NUCLEOTIDYLTRANSFERASE FAMILY PROTEIN"/>
    <property type="match status" value="1"/>
</dbReference>
<evidence type="ECO:0000313" key="3">
    <source>
        <dbReference type="Proteomes" id="UP000008694"/>
    </source>
</evidence>
<keyword evidence="3" id="KW-1185">Reference proteome</keyword>
<gene>
    <name evidence="2" type="ORF">ARALYDRAFT_665311</name>
</gene>
<dbReference type="Proteomes" id="UP000008694">
    <property type="component" value="Unassembled WGS sequence"/>
</dbReference>
<feature type="domain" description="Poly(A) RNA polymerase mitochondrial-like central palm" evidence="1">
    <location>
        <begin position="46"/>
        <end position="103"/>
    </location>
</feature>
<protein>
    <submittedName>
        <fullName evidence="2">Predicted protein</fullName>
    </submittedName>
</protein>
<dbReference type="InterPro" id="IPR043519">
    <property type="entry name" value="NT_sf"/>
</dbReference>
<dbReference type="GO" id="GO:0031123">
    <property type="term" value="P:RNA 3'-end processing"/>
    <property type="evidence" value="ECO:0007669"/>
    <property type="project" value="TreeGrafter"/>
</dbReference>
<name>D7LMR4_ARALL</name>
<dbReference type="SUPFAM" id="SSF81631">
    <property type="entry name" value="PAP/OAS1 substrate-binding domain"/>
    <property type="match status" value="1"/>
</dbReference>
<dbReference type="AlphaFoldDB" id="D7LMR4"/>
<dbReference type="EMBL" id="GL348717">
    <property type="protein sequence ID" value="EFH53691.1"/>
    <property type="molecule type" value="Genomic_DNA"/>
</dbReference>
<dbReference type="Pfam" id="PF22600">
    <property type="entry name" value="MTPAP-like_central"/>
    <property type="match status" value="1"/>
</dbReference>
<dbReference type="HOGENOM" id="CLU_1436260_0_0_1"/>